<dbReference type="Pfam" id="PF01576">
    <property type="entry name" value="Myosin_tail_1"/>
    <property type="match status" value="1"/>
</dbReference>
<keyword evidence="1 3" id="KW-0175">Coiled coil</keyword>
<name>A0A2K5UXS9_MACFA</name>
<reference evidence="6" key="2">
    <citation type="submission" date="2025-08" db="UniProtKB">
        <authorList>
            <consortium name="Ensembl"/>
        </authorList>
    </citation>
    <scope>IDENTIFICATION</scope>
</reference>
<dbReference type="PANTHER" id="PTHR46292">
    <property type="entry name" value="COILED-COIL DOMAIN-CONTAINING PROTEIN 102A"/>
    <property type="match status" value="1"/>
</dbReference>
<dbReference type="GeneTree" id="ENSGT00730000110960"/>
<evidence type="ECO:0000313" key="7">
    <source>
        <dbReference type="Proteomes" id="UP000233100"/>
    </source>
</evidence>
<feature type="compositionally biased region" description="Gly residues" evidence="4">
    <location>
        <begin position="395"/>
        <end position="406"/>
    </location>
</feature>
<organism evidence="6 7">
    <name type="scientific">Macaca fascicularis</name>
    <name type="common">Crab-eating macaque</name>
    <name type="synonym">Cynomolgus monkey</name>
    <dbReference type="NCBI Taxonomy" id="9541"/>
    <lineage>
        <taxon>Eukaryota</taxon>
        <taxon>Metazoa</taxon>
        <taxon>Chordata</taxon>
        <taxon>Craniata</taxon>
        <taxon>Vertebrata</taxon>
        <taxon>Euteleostomi</taxon>
        <taxon>Mammalia</taxon>
        <taxon>Eutheria</taxon>
        <taxon>Euarchontoglires</taxon>
        <taxon>Primates</taxon>
        <taxon>Haplorrhini</taxon>
        <taxon>Catarrhini</taxon>
        <taxon>Cercopithecidae</taxon>
        <taxon>Cercopithecinae</taxon>
        <taxon>Macaca</taxon>
    </lineage>
</organism>
<protein>
    <recommendedName>
        <fullName evidence="2">Coiled-coil domain-containing protein 102A</fullName>
    </recommendedName>
</protein>
<gene>
    <name evidence="6" type="primary">CCDC102A</name>
</gene>
<dbReference type="Bgee" id="ENSMFAG00000031763">
    <property type="expression patterns" value="Expressed in heart and 9 other cell types or tissues"/>
</dbReference>
<evidence type="ECO:0000256" key="1">
    <source>
        <dbReference type="ARBA" id="ARBA00023054"/>
    </source>
</evidence>
<keyword evidence="7" id="KW-1185">Reference proteome</keyword>
<feature type="region of interest" description="Disordered" evidence="4">
    <location>
        <begin position="1"/>
        <end position="39"/>
    </location>
</feature>
<evidence type="ECO:0000256" key="4">
    <source>
        <dbReference type="SAM" id="MobiDB-lite"/>
    </source>
</evidence>
<evidence type="ECO:0000256" key="3">
    <source>
        <dbReference type="SAM" id="Coils"/>
    </source>
</evidence>
<feature type="domain" description="Myosin tail" evidence="5">
    <location>
        <begin position="108"/>
        <end position="299"/>
    </location>
</feature>
<dbReference type="Gene3D" id="1.10.287.1490">
    <property type="match status" value="1"/>
</dbReference>
<proteinExistence type="predicted"/>
<dbReference type="PANTHER" id="PTHR46292:SF3">
    <property type="entry name" value="COILED-COIL DOMAIN-CONTAINING PROTEIN 102A"/>
    <property type="match status" value="1"/>
</dbReference>
<feature type="coiled-coil region" evidence="3">
    <location>
        <begin position="57"/>
        <end position="186"/>
    </location>
</feature>
<evidence type="ECO:0000256" key="2">
    <source>
        <dbReference type="ARBA" id="ARBA00040149"/>
    </source>
</evidence>
<dbReference type="STRING" id="9541.ENSMFAP00000017280"/>
<dbReference type="VEuPathDB" id="HostDB:ENSMFAG00000031763"/>
<accession>A0A2K5UXS9</accession>
<feature type="region of interest" description="Disordered" evidence="4">
    <location>
        <begin position="390"/>
        <end position="433"/>
    </location>
</feature>
<feature type="region of interest" description="Disordered" evidence="4">
    <location>
        <begin position="262"/>
        <end position="366"/>
    </location>
</feature>
<dbReference type="Gene3D" id="1.20.5.340">
    <property type="match status" value="1"/>
</dbReference>
<sequence>MPEESEDCWEARSVGAGGSSGRQERSRLPWEDTATTEEEASKLTALRLRLDESQKVLLKEREDKLALSRNIEKLEGELSQWKIKYEELSKTKQEMLKQLSILKEAHQDELGRMSEDLEDELGARSSMDRKMAELRGEMERLQAENAAEWGRRERLETEKLGLERENKKLRAQVGDLEEALARRRRQTASALDCDLRASQAALFEKNKELADLKHVHGKLKKQFQEKVAELAHANRRVEQHEAEVKKLRLRVEELKKELAQAEDELDEAHNQARKLQRSLDEQTEQSENLQVQLEHLQSRWAPGREQKQGRDFQPGNPPVRDGAQTKAGGGDGEGRDPGAWSQNPFPSGQEGPEPGNQGRGCRKSGQLQALELSPLVGGLVGGVRAGRAGWRGQAQGRGGGDSGWGQQGSRFMDKKNKQSSGLLGPGDTRTSGI</sequence>
<reference evidence="6 7" key="1">
    <citation type="submission" date="2013-03" db="EMBL/GenBank/DDBJ databases">
        <authorList>
            <person name="Warren W."/>
            <person name="Wilson R.K."/>
        </authorList>
    </citation>
    <scope>NUCLEOTIDE SEQUENCE</scope>
</reference>
<dbReference type="SUPFAM" id="SSF90257">
    <property type="entry name" value="Myosin rod fragments"/>
    <property type="match status" value="1"/>
</dbReference>
<dbReference type="Proteomes" id="UP000233100">
    <property type="component" value="Chromosome 20"/>
</dbReference>
<dbReference type="AlphaFoldDB" id="A0A2K5UXS9"/>
<dbReference type="GO" id="GO:0016459">
    <property type="term" value="C:myosin complex"/>
    <property type="evidence" value="ECO:0007669"/>
    <property type="project" value="InterPro"/>
</dbReference>
<reference evidence="6" key="3">
    <citation type="submission" date="2025-09" db="UniProtKB">
        <authorList>
            <consortium name="Ensembl"/>
        </authorList>
    </citation>
    <scope>IDENTIFICATION</scope>
</reference>
<evidence type="ECO:0000259" key="5">
    <source>
        <dbReference type="Pfam" id="PF01576"/>
    </source>
</evidence>
<evidence type="ECO:0000313" key="6">
    <source>
        <dbReference type="Ensembl" id="ENSMFAP00000017280.2"/>
    </source>
</evidence>
<dbReference type="Ensembl" id="ENSMFAT00000067821.2">
    <property type="protein sequence ID" value="ENSMFAP00000017280.2"/>
    <property type="gene ID" value="ENSMFAG00000031763.2"/>
</dbReference>
<dbReference type="InterPro" id="IPR002928">
    <property type="entry name" value="Myosin_tail"/>
</dbReference>